<organism evidence="2 3">
    <name type="scientific">Marinobacter halodurans</name>
    <dbReference type="NCBI Taxonomy" id="2528979"/>
    <lineage>
        <taxon>Bacteria</taxon>
        <taxon>Pseudomonadati</taxon>
        <taxon>Pseudomonadota</taxon>
        <taxon>Gammaproteobacteria</taxon>
        <taxon>Pseudomonadales</taxon>
        <taxon>Marinobacteraceae</taxon>
        <taxon>Marinobacter</taxon>
    </lineage>
</organism>
<dbReference type="Pfam" id="PF11067">
    <property type="entry name" value="DUF2868"/>
    <property type="match status" value="1"/>
</dbReference>
<name>A0ABY1ZFJ7_9GAMM</name>
<gene>
    <name evidence="2" type="ORF">EZI54_19050</name>
</gene>
<keyword evidence="1" id="KW-1133">Transmembrane helix</keyword>
<keyword evidence="1" id="KW-0472">Membrane</keyword>
<dbReference type="InterPro" id="IPR021296">
    <property type="entry name" value="DUF2868"/>
</dbReference>
<feature type="transmembrane region" description="Helical" evidence="1">
    <location>
        <begin position="165"/>
        <end position="189"/>
    </location>
</feature>
<evidence type="ECO:0000313" key="2">
    <source>
        <dbReference type="EMBL" id="TBW49814.1"/>
    </source>
</evidence>
<feature type="transmembrane region" description="Helical" evidence="1">
    <location>
        <begin position="102"/>
        <end position="129"/>
    </location>
</feature>
<keyword evidence="3" id="KW-1185">Reference proteome</keyword>
<evidence type="ECO:0000313" key="3">
    <source>
        <dbReference type="Proteomes" id="UP000313645"/>
    </source>
</evidence>
<accession>A0ABY1ZFJ7</accession>
<proteinExistence type="predicted"/>
<comment type="caution">
    <text evidence="2">The sequence shown here is derived from an EMBL/GenBank/DDBJ whole genome shotgun (WGS) entry which is preliminary data.</text>
</comment>
<evidence type="ECO:0000256" key="1">
    <source>
        <dbReference type="SAM" id="Phobius"/>
    </source>
</evidence>
<dbReference type="RefSeq" id="WP_131483471.1">
    <property type="nucleotide sequence ID" value="NZ_SJDL01000038.1"/>
</dbReference>
<feature type="transmembrane region" description="Helical" evidence="1">
    <location>
        <begin position="76"/>
        <end position="96"/>
    </location>
</feature>
<protein>
    <submittedName>
        <fullName evidence="2">DUF2868 domain-containing protein</fullName>
    </submittedName>
</protein>
<keyword evidence="1" id="KW-0812">Transmembrane</keyword>
<dbReference type="Proteomes" id="UP000313645">
    <property type="component" value="Unassembled WGS sequence"/>
</dbReference>
<reference evidence="2 3" key="1">
    <citation type="submission" date="2019-02" db="EMBL/GenBank/DDBJ databases">
        <title>Marinobacter halodurans sp. nov., a marine bacterium isolated from sea tidal flat.</title>
        <authorList>
            <person name="Yoo Y."/>
            <person name="Lee D.W."/>
            <person name="Kim B.S."/>
            <person name="Kim J.-J."/>
        </authorList>
    </citation>
    <scope>NUCLEOTIDE SEQUENCE [LARGE SCALE GENOMIC DNA]</scope>
    <source>
        <strain evidence="2 3">YJ-S3-2</strain>
    </source>
</reference>
<feature type="transmembrane region" description="Helical" evidence="1">
    <location>
        <begin position="253"/>
        <end position="274"/>
    </location>
</feature>
<dbReference type="EMBL" id="SJDL01000038">
    <property type="protein sequence ID" value="TBW49814.1"/>
    <property type="molecule type" value="Genomic_DNA"/>
</dbReference>
<sequence length="462" mass="51410">MRQHPVTLLLAFDDQVRRDQAQSAMFLHRRDRRYALNCQGAGRQPSVAGWLRHIQPHRAPGQGNDRRLRTWRRLSGWLLPVGAVLGILTMLGLLFYDGSQQINITVIIGFVALQGLLALATTVQALVGWRPWGRLLSPRRAAGDAPTALDALQPQLAACTAQQMALAFTLFAWLTLMTLVVVQDLAFGWSTTLRTSADSYTALVQALAAPWQHLWPAAYPSLELVTQTQFYRLGDTAINEPARYGDWWPFVSMLWLTYAVLPRLLLALFARLHLRWQARRLLRQHPGRRALRHRFDTPVVESVAAADDSHREAVSQPGSALHNLPPGQALIRWAGTATNSEPAIRGLLAQPDAPVFNAGGTASLAEDQQVIQSLAGHHDPVILLTRAWEPPTGELADFLHDARRAWSKERLIALLPVGGESPLAPASPLQLAQWQRFAERQQDGNLWVCRLPDNTQGVRRHG</sequence>